<dbReference type="PANTHER" id="PTHR47256:SF1">
    <property type="entry name" value="ZN(II)2CYS6 TRANSCRIPTION FACTOR (EUROFUNG)"/>
    <property type="match status" value="1"/>
</dbReference>
<feature type="region of interest" description="Disordered" evidence="2">
    <location>
        <begin position="136"/>
        <end position="167"/>
    </location>
</feature>
<sequence length="765" mass="84692">MAPKSGDGSSARPADEAQPKVKAACEACRTRKIKCDGVRPVCTSCQKKIKDCVYITEPDELRVTALKRRFVELSNTSSNNEALIRLLRDTADDEAQVILERIRADESISSILTAGDDGRAHGSATNSLILAIEGANAHRSGETSSSEASDPQLQQPSTPTEPPTGLIDKQSISFLVDQTQQTRAAENSGASSSTSAESSIQERRGSTRTAAEPHDEAEAIHRVGNASKQTAVSHPSPTRSQRSAEKRTRLFDPTRPGLQARPTWSTPATFRPKPASSVNLLATRARSTDTSWKRRLGGVKATDWEVYYTDDHTLLEILKCYFVWENPTFGFVEEEPFWEGLIVGGSEFCNRALVHAIVAFGAKMFSLFSPEKPASIGHRAMYEITKLWDWDSDAAVPANMSAGLLLYATLESNGQDKDGAPYISGAVNLASDSGLFSSDRSPQTYPSSDSQLAKHRAILAWNLYSYQGHSPPVGPPVIEKEEDSKNWSPYPLQMPPRPGLMSSHRSARAMMWKTASKILPLHQRHRDGSNRDLHWINALELFEELQSRRKDLNGRLGMLHGAPPHVFTLHVIELFKPFVAADNEPQAQIKFKPAHDHTEQARLQLRLLVHQMELELPDLPFSLYYLTTSVMFVANDTLMALKGKPDVSDESFYFCLCLQLMRRMANAYPLARYLIIGFQQVARRIGVELPSQAAAIVKSLGPVTQPTLTPSSELFVQLDLAATDPELSTLQRLNEEFHEIADQRVRWQEEKVIDSGPGGERGGSR</sequence>
<dbReference type="Proteomes" id="UP000799537">
    <property type="component" value="Unassembled WGS sequence"/>
</dbReference>
<feature type="compositionally biased region" description="Polar residues" evidence="2">
    <location>
        <begin position="142"/>
        <end position="158"/>
    </location>
</feature>
<evidence type="ECO:0000256" key="2">
    <source>
        <dbReference type="SAM" id="MobiDB-lite"/>
    </source>
</evidence>
<dbReference type="Gene3D" id="4.10.240.10">
    <property type="entry name" value="Zn(2)-C6 fungal-type DNA-binding domain"/>
    <property type="match status" value="1"/>
</dbReference>
<feature type="region of interest" description="Disordered" evidence="2">
    <location>
        <begin position="480"/>
        <end position="501"/>
    </location>
</feature>
<dbReference type="Pfam" id="PF00172">
    <property type="entry name" value="Zn_clus"/>
    <property type="match status" value="1"/>
</dbReference>
<feature type="compositionally biased region" description="Basic and acidic residues" evidence="2">
    <location>
        <begin position="200"/>
        <end position="221"/>
    </location>
</feature>
<feature type="compositionally biased region" description="Low complexity" evidence="2">
    <location>
        <begin position="184"/>
        <end position="199"/>
    </location>
</feature>
<dbReference type="InterPro" id="IPR036864">
    <property type="entry name" value="Zn2-C6_fun-type_DNA-bd_sf"/>
</dbReference>
<feature type="compositionally biased region" description="Basic and acidic residues" evidence="2">
    <location>
        <begin position="242"/>
        <end position="252"/>
    </location>
</feature>
<dbReference type="GO" id="GO:0000981">
    <property type="term" value="F:DNA-binding transcription factor activity, RNA polymerase II-specific"/>
    <property type="evidence" value="ECO:0007669"/>
    <property type="project" value="InterPro"/>
</dbReference>
<keyword evidence="5" id="KW-1185">Reference proteome</keyword>
<evidence type="ECO:0000313" key="5">
    <source>
        <dbReference type="Proteomes" id="UP000799537"/>
    </source>
</evidence>
<evidence type="ECO:0000259" key="3">
    <source>
        <dbReference type="PROSITE" id="PS50048"/>
    </source>
</evidence>
<dbReference type="PROSITE" id="PS50048">
    <property type="entry name" value="ZN2_CY6_FUNGAL_2"/>
    <property type="match status" value="1"/>
</dbReference>
<dbReference type="InterPro" id="IPR053187">
    <property type="entry name" value="Notoamide_regulator"/>
</dbReference>
<accession>A0A6A6CUS5</accession>
<dbReference type="SUPFAM" id="SSF57701">
    <property type="entry name" value="Zn2/Cys6 DNA-binding domain"/>
    <property type="match status" value="1"/>
</dbReference>
<dbReference type="InterPro" id="IPR001138">
    <property type="entry name" value="Zn2Cys6_DnaBD"/>
</dbReference>
<feature type="domain" description="Zn(2)-C6 fungal-type" evidence="3">
    <location>
        <begin position="24"/>
        <end position="54"/>
    </location>
</feature>
<proteinExistence type="predicted"/>
<dbReference type="RefSeq" id="XP_033670448.1">
    <property type="nucleotide sequence ID" value="XM_033811986.1"/>
</dbReference>
<dbReference type="GO" id="GO:0008270">
    <property type="term" value="F:zinc ion binding"/>
    <property type="evidence" value="ECO:0007669"/>
    <property type="project" value="InterPro"/>
</dbReference>
<reference evidence="4" key="1">
    <citation type="journal article" date="2020" name="Stud. Mycol.">
        <title>101 Dothideomycetes genomes: a test case for predicting lifestyles and emergence of pathogens.</title>
        <authorList>
            <person name="Haridas S."/>
            <person name="Albert R."/>
            <person name="Binder M."/>
            <person name="Bloem J."/>
            <person name="Labutti K."/>
            <person name="Salamov A."/>
            <person name="Andreopoulos B."/>
            <person name="Baker S."/>
            <person name="Barry K."/>
            <person name="Bills G."/>
            <person name="Bluhm B."/>
            <person name="Cannon C."/>
            <person name="Castanera R."/>
            <person name="Culley D."/>
            <person name="Daum C."/>
            <person name="Ezra D."/>
            <person name="Gonzalez J."/>
            <person name="Henrissat B."/>
            <person name="Kuo A."/>
            <person name="Liang C."/>
            <person name="Lipzen A."/>
            <person name="Lutzoni F."/>
            <person name="Magnuson J."/>
            <person name="Mondo S."/>
            <person name="Nolan M."/>
            <person name="Ohm R."/>
            <person name="Pangilinan J."/>
            <person name="Park H.-J."/>
            <person name="Ramirez L."/>
            <person name="Alfaro M."/>
            <person name="Sun H."/>
            <person name="Tritt A."/>
            <person name="Yoshinaga Y."/>
            <person name="Zwiers L.-H."/>
            <person name="Turgeon B."/>
            <person name="Goodwin S."/>
            <person name="Spatafora J."/>
            <person name="Crous P."/>
            <person name="Grigoriev I."/>
        </authorList>
    </citation>
    <scope>NUCLEOTIDE SEQUENCE</scope>
    <source>
        <strain evidence="4">ATCC 36951</strain>
    </source>
</reference>
<gene>
    <name evidence="4" type="ORF">M409DRAFT_52093</name>
</gene>
<dbReference type="PROSITE" id="PS00463">
    <property type="entry name" value="ZN2_CY6_FUNGAL_1"/>
    <property type="match status" value="1"/>
</dbReference>
<evidence type="ECO:0000256" key="1">
    <source>
        <dbReference type="ARBA" id="ARBA00023242"/>
    </source>
</evidence>
<dbReference type="AlphaFoldDB" id="A0A6A6CUS5"/>
<dbReference type="CDD" id="cd12148">
    <property type="entry name" value="fungal_TF_MHR"/>
    <property type="match status" value="1"/>
</dbReference>
<feature type="compositionally biased region" description="Polar residues" evidence="2">
    <location>
        <begin position="226"/>
        <end position="241"/>
    </location>
</feature>
<organism evidence="4 5">
    <name type="scientific">Zasmidium cellare ATCC 36951</name>
    <dbReference type="NCBI Taxonomy" id="1080233"/>
    <lineage>
        <taxon>Eukaryota</taxon>
        <taxon>Fungi</taxon>
        <taxon>Dikarya</taxon>
        <taxon>Ascomycota</taxon>
        <taxon>Pezizomycotina</taxon>
        <taxon>Dothideomycetes</taxon>
        <taxon>Dothideomycetidae</taxon>
        <taxon>Mycosphaerellales</taxon>
        <taxon>Mycosphaerellaceae</taxon>
        <taxon>Zasmidium</taxon>
    </lineage>
</organism>
<dbReference type="PANTHER" id="PTHR47256">
    <property type="entry name" value="ZN(II)2CYS6 TRANSCRIPTION FACTOR (EUROFUNG)-RELATED"/>
    <property type="match status" value="1"/>
</dbReference>
<dbReference type="CDD" id="cd00067">
    <property type="entry name" value="GAL4"/>
    <property type="match status" value="1"/>
</dbReference>
<protein>
    <recommendedName>
        <fullName evidence="3">Zn(2)-C6 fungal-type domain-containing protein</fullName>
    </recommendedName>
</protein>
<dbReference type="OrthoDB" id="3645157at2759"/>
<dbReference type="SMART" id="SM00066">
    <property type="entry name" value="GAL4"/>
    <property type="match status" value="1"/>
</dbReference>
<dbReference type="GeneID" id="54565258"/>
<name>A0A6A6CUS5_ZASCE</name>
<keyword evidence="1" id="KW-0539">Nucleus</keyword>
<dbReference type="EMBL" id="ML993587">
    <property type="protein sequence ID" value="KAF2169559.1"/>
    <property type="molecule type" value="Genomic_DNA"/>
</dbReference>
<feature type="region of interest" description="Disordered" evidence="2">
    <location>
        <begin position="1"/>
        <end position="20"/>
    </location>
</feature>
<evidence type="ECO:0000313" key="4">
    <source>
        <dbReference type="EMBL" id="KAF2169559.1"/>
    </source>
</evidence>
<feature type="region of interest" description="Disordered" evidence="2">
    <location>
        <begin position="179"/>
        <end position="269"/>
    </location>
</feature>